<dbReference type="EMBL" id="FWYE01000001">
    <property type="protein sequence ID" value="SMD30743.1"/>
    <property type="molecule type" value="Genomic_DNA"/>
</dbReference>
<dbReference type="NCBIfam" id="NF040865">
    <property type="entry name" value="a_tRNA_ed_AlaXM"/>
    <property type="match status" value="1"/>
</dbReference>
<evidence type="ECO:0000313" key="10">
    <source>
        <dbReference type="Proteomes" id="UP000192315"/>
    </source>
</evidence>
<feature type="domain" description="Alanyl-transfer RNA synthetases family profile" evidence="6">
    <location>
        <begin position="13"/>
        <end position="249"/>
    </location>
</feature>
<dbReference type="EMBL" id="AE017261">
    <property type="protein sequence ID" value="AAT42955.1"/>
    <property type="molecule type" value="Genomic_DNA"/>
</dbReference>
<accession>Q6L247</accession>
<dbReference type="SMART" id="SM00863">
    <property type="entry name" value="tRNA_SAD"/>
    <property type="match status" value="1"/>
</dbReference>
<dbReference type="SUPFAM" id="SSF55186">
    <property type="entry name" value="ThrRS/AlaRS common domain"/>
    <property type="match status" value="1"/>
</dbReference>
<dbReference type="PATRIC" id="fig|263820.9.peg.394"/>
<dbReference type="HOGENOM" id="CLU_004485_3_2_2"/>
<evidence type="ECO:0000259" key="6">
    <source>
        <dbReference type="PROSITE" id="PS50860"/>
    </source>
</evidence>
<dbReference type="PANTHER" id="PTHR43462">
    <property type="entry name" value="ALANYL-TRNA EDITING PROTEIN"/>
    <property type="match status" value="1"/>
</dbReference>
<organism evidence="7 9">
    <name type="scientific">Picrophilus torridus (strain ATCC 700027 / DSM 9790 / JCM 10055 / NBRC 100828 / KAW 2/3)</name>
    <dbReference type="NCBI Taxonomy" id="1122961"/>
    <lineage>
        <taxon>Archaea</taxon>
        <taxon>Methanobacteriati</taxon>
        <taxon>Thermoplasmatota</taxon>
        <taxon>Thermoplasmata</taxon>
        <taxon>Thermoplasmatales</taxon>
        <taxon>Picrophilaceae</taxon>
        <taxon>Picrophilus</taxon>
    </lineage>
</organism>
<dbReference type="GO" id="GO:0005737">
    <property type="term" value="C:cytoplasm"/>
    <property type="evidence" value="ECO:0007669"/>
    <property type="project" value="UniProtKB-SubCell"/>
</dbReference>
<dbReference type="PaxDb" id="263820-PTO0370"/>
<name>Q6L247_PICTO</name>
<keyword evidence="8" id="KW-0378">Hydrolase</keyword>
<dbReference type="InParanoid" id="Q6L247"/>
<dbReference type="InterPro" id="IPR018165">
    <property type="entry name" value="Ala-tRNA-synth_IIc_core"/>
</dbReference>
<dbReference type="InterPro" id="IPR012947">
    <property type="entry name" value="tRNA_SAD"/>
</dbReference>
<dbReference type="Pfam" id="PF01411">
    <property type="entry name" value="tRNA-synt_2c"/>
    <property type="match status" value="1"/>
</dbReference>
<reference evidence="8 10" key="3">
    <citation type="submission" date="2017-04" db="EMBL/GenBank/DDBJ databases">
        <authorList>
            <person name="Varghese N."/>
            <person name="Submissions S."/>
        </authorList>
    </citation>
    <scope>NUCLEOTIDE SEQUENCE [LARGE SCALE GENOMIC DNA]</scope>
    <source>
        <strain evidence="8 10">DSM 9789</strain>
    </source>
</reference>
<dbReference type="eggNOG" id="arCOG01254">
    <property type="taxonomic scope" value="Archaea"/>
</dbReference>
<accession>A0A8G2FWG7</accession>
<dbReference type="GO" id="GO:0046872">
    <property type="term" value="F:metal ion binding"/>
    <property type="evidence" value="ECO:0007669"/>
    <property type="project" value="UniProtKB-KW"/>
</dbReference>
<keyword evidence="5" id="KW-0862">Zinc</keyword>
<comment type="cofactor">
    <cofactor evidence="1">
        <name>Zn(2+)</name>
        <dbReference type="ChEBI" id="CHEBI:29105"/>
    </cofactor>
</comment>
<evidence type="ECO:0000256" key="1">
    <source>
        <dbReference type="ARBA" id="ARBA00001947"/>
    </source>
</evidence>
<reference evidence="7 9" key="1">
    <citation type="journal article" date="2004" name="Proc. Natl. Acad. Sci. U.S.A.">
        <title>Genome sequence of Picrophilus torridus and its implications for life around pH 0.</title>
        <authorList>
            <person name="Futterer O."/>
            <person name="Angelov A."/>
            <person name="Liesegang H."/>
            <person name="Gottschalk G."/>
            <person name="Schleper C."/>
            <person name="Schepers B."/>
            <person name="Dock C."/>
            <person name="Antranikian G."/>
            <person name="Liebl W."/>
        </authorList>
    </citation>
    <scope>NUCLEOTIDE SEQUENCE [LARGE SCALE GENOMIC DNA]</scope>
    <source>
        <strain evidence="9">ATCC 700027 / DSM 9790 / JCM 10055 / NBRC 100828</strain>
        <strain evidence="7">DSM 9790</strain>
    </source>
</reference>
<evidence type="ECO:0000256" key="2">
    <source>
        <dbReference type="ARBA" id="ARBA00004496"/>
    </source>
</evidence>
<evidence type="ECO:0000256" key="4">
    <source>
        <dbReference type="ARBA" id="ARBA00022723"/>
    </source>
</evidence>
<dbReference type="InterPro" id="IPR018163">
    <property type="entry name" value="Thr/Ala-tRNA-synth_IIc_edit"/>
</dbReference>
<dbReference type="KEGG" id="pto:PTO0370"/>
<dbReference type="FunFam" id="2.40.30.130:FF:000010">
    <property type="entry name" value="Alanine--tRNA ligase"/>
    <property type="match status" value="1"/>
</dbReference>
<dbReference type="PROSITE" id="PS50860">
    <property type="entry name" value="AA_TRNA_LIGASE_II_ALA"/>
    <property type="match status" value="1"/>
</dbReference>
<evidence type="ECO:0000313" key="7">
    <source>
        <dbReference type="EMBL" id="AAT42955.1"/>
    </source>
</evidence>
<dbReference type="FunCoup" id="Q6L247">
    <property type="interactions" value="68"/>
</dbReference>
<dbReference type="GO" id="GO:0004813">
    <property type="term" value="F:alanine-tRNA ligase activity"/>
    <property type="evidence" value="ECO:0007669"/>
    <property type="project" value="UniProtKB-EC"/>
</dbReference>
<proteinExistence type="predicted"/>
<dbReference type="PANTHER" id="PTHR43462:SF1">
    <property type="entry name" value="ALANYL-TRNA EDITING PROTEIN AARSD1"/>
    <property type="match status" value="1"/>
</dbReference>
<dbReference type="EC" id="6.1.1.7" evidence="7"/>
<dbReference type="GO" id="GO:0005524">
    <property type="term" value="F:ATP binding"/>
    <property type="evidence" value="ECO:0007669"/>
    <property type="project" value="InterPro"/>
</dbReference>
<evidence type="ECO:0000256" key="3">
    <source>
        <dbReference type="ARBA" id="ARBA00022490"/>
    </source>
</evidence>
<protein>
    <submittedName>
        <fullName evidence="8">Ala-tRNA(Pro) hydrolase</fullName>
    </submittedName>
    <submittedName>
        <fullName evidence="7">Alanyl-tRNA synthetase</fullName>
        <ecNumber evidence="7">6.1.1.7</ecNumber>
    </submittedName>
</protein>
<sequence length="249" mass="28746">MAFNIIKDYKIMTERLFWKDMYMKEFDATVLNVNGDEVILDRTCFYPTGGGQPNDTGLLLKDDKKYQVIDVYKNNDDIIHKISGDVPGRGDKLHGIIDWDRRYSLMRYHTAVHIIDGVVKNYYNDHGMLTGGQLYTDHARVDFDFDDINRELIETIINQSNEIIEKGLNVFEKTLTRDEALAIPDLARTEPGRRLIESLDYVRVIEIEGFDMQSDGGTHVKNTSEVGKIIIKKIENKGRGHKRLEFTLQ</sequence>
<dbReference type="InterPro" id="IPR009000">
    <property type="entry name" value="Transl_B-barrel_sf"/>
</dbReference>
<comment type="subcellular location">
    <subcellularLocation>
        <location evidence="2">Cytoplasm</location>
    </subcellularLocation>
</comment>
<keyword evidence="4" id="KW-0479">Metal-binding</keyword>
<evidence type="ECO:0000313" key="8">
    <source>
        <dbReference type="EMBL" id="SMD30743.1"/>
    </source>
</evidence>
<gene>
    <name evidence="7" type="ordered locus">PTO0370</name>
    <name evidence="8" type="ORF">SAMN02745355_0637</name>
</gene>
<dbReference type="GO" id="GO:0002161">
    <property type="term" value="F:aminoacyl-tRNA deacylase activity"/>
    <property type="evidence" value="ECO:0007669"/>
    <property type="project" value="UniProtKB-ARBA"/>
</dbReference>
<evidence type="ECO:0000256" key="5">
    <source>
        <dbReference type="ARBA" id="ARBA00022833"/>
    </source>
</evidence>
<keyword evidence="10" id="KW-1185">Reference proteome</keyword>
<keyword evidence="7" id="KW-0436">Ligase</keyword>
<dbReference type="Pfam" id="PF07973">
    <property type="entry name" value="tRNA_SAD"/>
    <property type="match status" value="1"/>
</dbReference>
<reference evidence="7" key="2">
    <citation type="submission" date="2004-02" db="EMBL/GenBank/DDBJ databases">
        <authorList>
            <person name="Fuetterer O."/>
            <person name="Angelov A."/>
            <person name="Liesegang H."/>
            <person name="Gottschalk G."/>
            <person name="Schleper C."/>
            <person name="Schepers B."/>
            <person name="Dock C."/>
            <person name="Antranikian G."/>
            <person name="Liebl W."/>
        </authorList>
    </citation>
    <scope>NUCLEOTIDE SEQUENCE</scope>
    <source>
        <strain evidence="7">DSM 9790</strain>
    </source>
</reference>
<dbReference type="InterPro" id="IPR053424">
    <property type="entry name" value="Alanyl-tRNA_Edit-Domain"/>
</dbReference>
<dbReference type="Gene3D" id="2.40.30.130">
    <property type="match status" value="1"/>
</dbReference>
<dbReference type="GO" id="GO:0006419">
    <property type="term" value="P:alanyl-tRNA aminoacylation"/>
    <property type="evidence" value="ECO:0007669"/>
    <property type="project" value="InterPro"/>
</dbReference>
<evidence type="ECO:0000313" key="9">
    <source>
        <dbReference type="Proteomes" id="UP000000438"/>
    </source>
</evidence>
<dbReference type="GO" id="GO:0003676">
    <property type="term" value="F:nucleic acid binding"/>
    <property type="evidence" value="ECO:0007669"/>
    <property type="project" value="InterPro"/>
</dbReference>
<dbReference type="InterPro" id="IPR051335">
    <property type="entry name" value="Alanyl-tRNA_Editing_Enzymes"/>
</dbReference>
<dbReference type="SUPFAM" id="SSF50447">
    <property type="entry name" value="Translation proteins"/>
    <property type="match status" value="1"/>
</dbReference>
<dbReference type="Proteomes" id="UP000192315">
    <property type="component" value="Unassembled WGS sequence"/>
</dbReference>
<dbReference type="InterPro" id="IPR018164">
    <property type="entry name" value="Ala-tRNA-synth_IIc_N"/>
</dbReference>
<dbReference type="AlphaFoldDB" id="Q6L247"/>
<dbReference type="Proteomes" id="UP000000438">
    <property type="component" value="Chromosome"/>
</dbReference>
<keyword evidence="3" id="KW-0963">Cytoplasm</keyword>
<dbReference type="STRING" id="263820.PTO0370"/>
<dbReference type="Gene3D" id="3.30.980.10">
    <property type="entry name" value="Threonyl-trna Synthetase, Chain A, domain 2"/>
    <property type="match status" value="1"/>
</dbReference>